<dbReference type="AlphaFoldDB" id="A0A512D121"/>
<dbReference type="Gene3D" id="1.10.10.10">
    <property type="entry name" value="Winged helix-like DNA-binding domain superfamily/Winged helix DNA-binding domain"/>
    <property type="match status" value="1"/>
</dbReference>
<organism evidence="2 3">
    <name type="scientific">Terrabacter aerolatus</name>
    <dbReference type="NCBI Taxonomy" id="422442"/>
    <lineage>
        <taxon>Bacteria</taxon>
        <taxon>Bacillati</taxon>
        <taxon>Actinomycetota</taxon>
        <taxon>Actinomycetes</taxon>
        <taxon>Micrococcales</taxon>
        <taxon>Intrasporangiaceae</taxon>
        <taxon>Terrabacter</taxon>
    </lineage>
</organism>
<dbReference type="SUPFAM" id="SSF46785">
    <property type="entry name" value="Winged helix' DNA-binding domain"/>
    <property type="match status" value="1"/>
</dbReference>
<dbReference type="OrthoDB" id="9815567at2"/>
<dbReference type="GO" id="GO:0003700">
    <property type="term" value="F:DNA-binding transcription factor activity"/>
    <property type="evidence" value="ECO:0007669"/>
    <property type="project" value="InterPro"/>
</dbReference>
<proteinExistence type="predicted"/>
<evidence type="ECO:0000313" key="2">
    <source>
        <dbReference type="EMBL" id="GEO30167.1"/>
    </source>
</evidence>
<evidence type="ECO:0000259" key="1">
    <source>
        <dbReference type="PROSITE" id="PS50995"/>
    </source>
</evidence>
<comment type="caution">
    <text evidence="2">The sequence shown here is derived from an EMBL/GenBank/DDBJ whole genome shotgun (WGS) entry which is preliminary data.</text>
</comment>
<gene>
    <name evidence="2" type="ORF">TAE01_19770</name>
</gene>
<dbReference type="InterPro" id="IPR000835">
    <property type="entry name" value="HTH_MarR-typ"/>
</dbReference>
<feature type="domain" description="HTH marR-type" evidence="1">
    <location>
        <begin position="21"/>
        <end position="157"/>
    </location>
</feature>
<sequence>MPSRTPASLAAADPTPIEPTAARAAHDVRVTFSRLRRRLRDVAELDGLTPSQTAVLSRLLGDGDATASALASAEQVRPQSMAATLAVLEERGLVERRPDPTDGRRQLVSLTSSGHSRIDVSRAAREEWLSRALTDDFTEAERRTVVEAMVLLDRLSRR</sequence>
<reference evidence="2 3" key="1">
    <citation type="submission" date="2019-07" db="EMBL/GenBank/DDBJ databases">
        <title>Whole genome shotgun sequence of Terrabacter aerolatus NBRC 106305.</title>
        <authorList>
            <person name="Hosoyama A."/>
            <person name="Uohara A."/>
            <person name="Ohji S."/>
            <person name="Ichikawa N."/>
        </authorList>
    </citation>
    <scope>NUCLEOTIDE SEQUENCE [LARGE SCALE GENOMIC DNA]</scope>
    <source>
        <strain evidence="2 3">NBRC 106305</strain>
    </source>
</reference>
<dbReference type="InterPro" id="IPR052526">
    <property type="entry name" value="HTH-type_Bedaq_tolerance"/>
</dbReference>
<dbReference type="Proteomes" id="UP000321534">
    <property type="component" value="Unassembled WGS sequence"/>
</dbReference>
<name>A0A512D121_9MICO</name>
<dbReference type="Gene3D" id="1.10.287.100">
    <property type="match status" value="1"/>
</dbReference>
<dbReference type="SMART" id="SM00347">
    <property type="entry name" value="HTH_MARR"/>
    <property type="match status" value="1"/>
</dbReference>
<dbReference type="EMBL" id="BJYX01000008">
    <property type="protein sequence ID" value="GEO30167.1"/>
    <property type="molecule type" value="Genomic_DNA"/>
</dbReference>
<accession>A0A512D121</accession>
<dbReference type="InterPro" id="IPR036388">
    <property type="entry name" value="WH-like_DNA-bd_sf"/>
</dbReference>
<evidence type="ECO:0000313" key="3">
    <source>
        <dbReference type="Proteomes" id="UP000321534"/>
    </source>
</evidence>
<dbReference type="PANTHER" id="PTHR39515:SF2">
    <property type="entry name" value="HTH-TYPE TRANSCRIPTIONAL REGULATOR RV0880"/>
    <property type="match status" value="1"/>
</dbReference>
<dbReference type="Pfam" id="PF12802">
    <property type="entry name" value="MarR_2"/>
    <property type="match status" value="1"/>
</dbReference>
<dbReference type="RefSeq" id="WP_147065904.1">
    <property type="nucleotide sequence ID" value="NZ_BAAARO010000002.1"/>
</dbReference>
<protein>
    <submittedName>
        <fullName evidence="2">MarR family transcriptional regulator</fullName>
    </submittedName>
</protein>
<keyword evidence="3" id="KW-1185">Reference proteome</keyword>
<dbReference type="InterPro" id="IPR036390">
    <property type="entry name" value="WH_DNA-bd_sf"/>
</dbReference>
<dbReference type="PANTHER" id="PTHR39515">
    <property type="entry name" value="CONSERVED PROTEIN"/>
    <property type="match status" value="1"/>
</dbReference>
<dbReference type="PROSITE" id="PS50995">
    <property type="entry name" value="HTH_MARR_2"/>
    <property type="match status" value="1"/>
</dbReference>